<keyword evidence="1" id="KW-1133">Transmembrane helix</keyword>
<sequence>MNDTAVPQNLNAAVTGTPASALWQPVMLRSMATLLFGIVTVFFGAPDTLGLCLNFGWYFLVLAALHYWFVRRLALPRADARRLALLGAAGLLAVAGVVIFIAINTALAAWLGAAALAVMGGAELFAALHNPSGKAGKSPLRSDWLISGVLGLGTGLLLPFFAAAGPHALLGVAGGGALMTGALWLLSALTMRHDARKPKGK</sequence>
<name>A0ABX0DDA6_9MICC</name>
<keyword evidence="1" id="KW-0472">Membrane</keyword>
<feature type="transmembrane region" description="Helical" evidence="1">
    <location>
        <begin position="26"/>
        <end position="45"/>
    </location>
</feature>
<dbReference type="RefSeq" id="WP_165183132.1">
    <property type="nucleotide sequence ID" value="NZ_JAAKZI010000032.1"/>
</dbReference>
<comment type="caution">
    <text evidence="2">The sequence shown here is derived from an EMBL/GenBank/DDBJ whole genome shotgun (WGS) entry which is preliminary data.</text>
</comment>
<evidence type="ECO:0000256" key="1">
    <source>
        <dbReference type="SAM" id="Phobius"/>
    </source>
</evidence>
<keyword evidence="3" id="KW-1185">Reference proteome</keyword>
<gene>
    <name evidence="2" type="ORF">G6N77_15835</name>
</gene>
<organism evidence="2 3">
    <name type="scientific">Arthrobacter silviterrae</name>
    <dbReference type="NCBI Taxonomy" id="2026658"/>
    <lineage>
        <taxon>Bacteria</taxon>
        <taxon>Bacillati</taxon>
        <taxon>Actinomycetota</taxon>
        <taxon>Actinomycetes</taxon>
        <taxon>Micrococcales</taxon>
        <taxon>Micrococcaceae</taxon>
        <taxon>Arthrobacter</taxon>
    </lineage>
</organism>
<evidence type="ECO:0000313" key="2">
    <source>
        <dbReference type="EMBL" id="NGN84912.1"/>
    </source>
</evidence>
<feature type="transmembrane region" description="Helical" evidence="1">
    <location>
        <begin position="82"/>
        <end position="103"/>
    </location>
</feature>
<evidence type="ECO:0008006" key="4">
    <source>
        <dbReference type="Google" id="ProtNLM"/>
    </source>
</evidence>
<feature type="transmembrane region" description="Helical" evidence="1">
    <location>
        <begin position="109"/>
        <end position="128"/>
    </location>
</feature>
<proteinExistence type="predicted"/>
<evidence type="ECO:0000313" key="3">
    <source>
        <dbReference type="Proteomes" id="UP000479226"/>
    </source>
</evidence>
<feature type="transmembrane region" description="Helical" evidence="1">
    <location>
        <begin position="140"/>
        <end position="162"/>
    </location>
</feature>
<reference evidence="2 3" key="1">
    <citation type="submission" date="2020-02" db="EMBL/GenBank/DDBJ databases">
        <title>Genome sequence of the type strain DSM 27180 of Arthrobacter silviterrae.</title>
        <authorList>
            <person name="Gao J."/>
            <person name="Sun J."/>
        </authorList>
    </citation>
    <scope>NUCLEOTIDE SEQUENCE [LARGE SCALE GENOMIC DNA]</scope>
    <source>
        <strain evidence="2 3">DSM 27180</strain>
    </source>
</reference>
<accession>A0ABX0DDA6</accession>
<dbReference type="EMBL" id="JAAKZI010000032">
    <property type="protein sequence ID" value="NGN84912.1"/>
    <property type="molecule type" value="Genomic_DNA"/>
</dbReference>
<feature type="transmembrane region" description="Helical" evidence="1">
    <location>
        <begin position="168"/>
        <end position="191"/>
    </location>
</feature>
<protein>
    <recommendedName>
        <fullName evidence="4">DUF308 domain-containing protein</fullName>
    </recommendedName>
</protein>
<feature type="transmembrane region" description="Helical" evidence="1">
    <location>
        <begin position="51"/>
        <end position="70"/>
    </location>
</feature>
<keyword evidence="1" id="KW-0812">Transmembrane</keyword>
<dbReference type="Proteomes" id="UP000479226">
    <property type="component" value="Unassembled WGS sequence"/>
</dbReference>